<dbReference type="OrthoDB" id="10581769at2759"/>
<keyword evidence="2" id="KW-0732">Signal</keyword>
<evidence type="ECO:0000313" key="4">
    <source>
        <dbReference type="Proteomes" id="UP001153678"/>
    </source>
</evidence>
<reference evidence="3" key="1">
    <citation type="submission" date="2022-08" db="EMBL/GenBank/DDBJ databases">
        <authorList>
            <person name="Kallberg Y."/>
            <person name="Tangrot J."/>
            <person name="Rosling A."/>
        </authorList>
    </citation>
    <scope>NUCLEOTIDE SEQUENCE</scope>
    <source>
        <strain evidence="3">Wild A</strain>
    </source>
</reference>
<keyword evidence="4" id="KW-1185">Reference proteome</keyword>
<evidence type="ECO:0000256" key="1">
    <source>
        <dbReference type="SAM" id="MobiDB-lite"/>
    </source>
</evidence>
<feature type="region of interest" description="Disordered" evidence="1">
    <location>
        <begin position="104"/>
        <end position="155"/>
    </location>
</feature>
<dbReference type="EMBL" id="CAMKVN010003908">
    <property type="protein sequence ID" value="CAI2185893.1"/>
    <property type="molecule type" value="Genomic_DNA"/>
</dbReference>
<accession>A0A9W4WX86</accession>
<proteinExistence type="predicted"/>
<dbReference type="AlphaFoldDB" id="A0A9W4WX86"/>
<evidence type="ECO:0000256" key="2">
    <source>
        <dbReference type="SAM" id="SignalP"/>
    </source>
</evidence>
<comment type="caution">
    <text evidence="3">The sequence shown here is derived from an EMBL/GenBank/DDBJ whole genome shotgun (WGS) entry which is preliminary data.</text>
</comment>
<sequence length="262" mass="30052">MKSNLITAALVLCIATLASVHASPNPSCRQYNIERKICIDKADDVSTKDCICNSEKLQTLYNECNGIDVDSELFFITELCNSKINVKKSTNTDSSFDNLMKRQNTIEQNKIAPKEEPKEQEKEEPKEQPKEQEKEAPKEEPKEAPKEQEQKVEIKLPEVPEVKSKVPKGKSVKKIVVKKTRVIKLKKVKAIKTFKGKEQKQEKDIKFTIPKKVKAIKTLKGKEQKQDKDIKVTQPFRLKIGRKQFGRRIGRKLGHGFKHKPF</sequence>
<name>A0A9W4WX86_9GLOM</name>
<organism evidence="3 4">
    <name type="scientific">Funneliformis geosporum</name>
    <dbReference type="NCBI Taxonomy" id="1117311"/>
    <lineage>
        <taxon>Eukaryota</taxon>
        <taxon>Fungi</taxon>
        <taxon>Fungi incertae sedis</taxon>
        <taxon>Mucoromycota</taxon>
        <taxon>Glomeromycotina</taxon>
        <taxon>Glomeromycetes</taxon>
        <taxon>Glomerales</taxon>
        <taxon>Glomeraceae</taxon>
        <taxon>Funneliformis</taxon>
    </lineage>
</organism>
<protein>
    <submittedName>
        <fullName evidence="3">16808_t:CDS:1</fullName>
    </submittedName>
</protein>
<gene>
    <name evidence="3" type="ORF">FWILDA_LOCUS12305</name>
</gene>
<feature type="signal peptide" evidence="2">
    <location>
        <begin position="1"/>
        <end position="22"/>
    </location>
</feature>
<feature type="chain" id="PRO_5040941172" evidence="2">
    <location>
        <begin position="23"/>
        <end position="262"/>
    </location>
</feature>
<feature type="compositionally biased region" description="Basic and acidic residues" evidence="1">
    <location>
        <begin position="112"/>
        <end position="155"/>
    </location>
</feature>
<dbReference type="Proteomes" id="UP001153678">
    <property type="component" value="Unassembled WGS sequence"/>
</dbReference>
<evidence type="ECO:0000313" key="3">
    <source>
        <dbReference type="EMBL" id="CAI2185893.1"/>
    </source>
</evidence>